<evidence type="ECO:0000313" key="2">
    <source>
        <dbReference type="Proteomes" id="UP000594262"/>
    </source>
</evidence>
<proteinExistence type="predicted"/>
<dbReference type="InterPro" id="IPR045860">
    <property type="entry name" value="Snake_toxin-like_sf"/>
</dbReference>
<accession>A0A7M5X6I5</accession>
<protein>
    <submittedName>
        <fullName evidence="1">Uncharacterized protein</fullName>
    </submittedName>
</protein>
<dbReference type="Proteomes" id="UP000594262">
    <property type="component" value="Unplaced"/>
</dbReference>
<keyword evidence="2" id="KW-1185">Reference proteome</keyword>
<evidence type="ECO:0000313" key="1">
    <source>
        <dbReference type="EnsemblMetazoa" id="CLYHEMP018323.1"/>
    </source>
</evidence>
<sequence length="168" mass="18857">MEYNKIYFILLVVSATIKDSLLIKCYDCSGTHAYCNNTRKTKTCDGPQYSCLLRSGSTKIRVLKNGALDFEVFSTVTKTCAVESSSYCVTQKEIDPKMLTCKAVWCYEDGCNFNMKQANRAGQTSQANEIDPYGWYKTWTSSATNATGLKLDLTFYLCLISGLLIFLE</sequence>
<dbReference type="EnsemblMetazoa" id="CLYHEMT018323.1">
    <property type="protein sequence ID" value="CLYHEMP018323.1"/>
    <property type="gene ID" value="CLYHEMG018323"/>
</dbReference>
<name>A0A7M5X6I5_9CNID</name>
<dbReference type="AlphaFoldDB" id="A0A7M5X6I5"/>
<dbReference type="SUPFAM" id="SSF57302">
    <property type="entry name" value="Snake toxin-like"/>
    <property type="match status" value="1"/>
</dbReference>
<organism evidence="1 2">
    <name type="scientific">Clytia hemisphaerica</name>
    <dbReference type="NCBI Taxonomy" id="252671"/>
    <lineage>
        <taxon>Eukaryota</taxon>
        <taxon>Metazoa</taxon>
        <taxon>Cnidaria</taxon>
        <taxon>Hydrozoa</taxon>
        <taxon>Hydroidolina</taxon>
        <taxon>Leptothecata</taxon>
        <taxon>Obeliida</taxon>
        <taxon>Clytiidae</taxon>
        <taxon>Clytia</taxon>
    </lineage>
</organism>
<reference evidence="1" key="1">
    <citation type="submission" date="2021-01" db="UniProtKB">
        <authorList>
            <consortium name="EnsemblMetazoa"/>
        </authorList>
    </citation>
    <scope>IDENTIFICATION</scope>
</reference>